<dbReference type="GO" id="GO:0016779">
    <property type="term" value="F:nucleotidyltransferase activity"/>
    <property type="evidence" value="ECO:0007669"/>
    <property type="project" value="UniProtKB-KW"/>
</dbReference>
<dbReference type="SUPFAM" id="SSF53448">
    <property type="entry name" value="Nucleotide-diphospho-sugar transferases"/>
    <property type="match status" value="1"/>
</dbReference>
<dbReference type="AlphaFoldDB" id="A0A1I0N6X7"/>
<dbReference type="RefSeq" id="WP_090257358.1">
    <property type="nucleotide sequence ID" value="NZ_FOIR01000001.1"/>
</dbReference>
<organism evidence="4 5">
    <name type="scientific">Roseivirga pacifica</name>
    <dbReference type="NCBI Taxonomy" id="1267423"/>
    <lineage>
        <taxon>Bacteria</taxon>
        <taxon>Pseudomonadati</taxon>
        <taxon>Bacteroidota</taxon>
        <taxon>Cytophagia</taxon>
        <taxon>Cytophagales</taxon>
        <taxon>Roseivirgaceae</taxon>
        <taxon>Roseivirga</taxon>
    </lineage>
</organism>
<evidence type="ECO:0000259" key="3">
    <source>
        <dbReference type="Pfam" id="PF00483"/>
    </source>
</evidence>
<keyword evidence="5" id="KW-1185">Reference proteome</keyword>
<evidence type="ECO:0000256" key="2">
    <source>
        <dbReference type="ARBA" id="ARBA00022695"/>
    </source>
</evidence>
<keyword evidence="2" id="KW-0548">Nucleotidyltransferase</keyword>
<dbReference type="InterPro" id="IPR029044">
    <property type="entry name" value="Nucleotide-diphossugar_trans"/>
</dbReference>
<sequence>MVNLVMPMAGRGSRFVKAGYEQPKFLIEINGKSLLQYSLESVPLEIVDKVYFIALNEHLDSFKVQSLIERILPALNFEIVGLDEVTQGQAQTVLTLKDEINNLDDLIIYNIDTYFQSKRLGEFLADTDKKKDGILGAFRATEDKWSFAEVDANGFVSRTTEKEAISDIALSGFYHFTRGADFVEVAEEHVKNKSKFAGEYYVAPMYNDLIKRGNQYLVDFCDEFVALGTPEDLINYQKYLNESNNS</sequence>
<dbReference type="InterPro" id="IPR050065">
    <property type="entry name" value="GlmU-like"/>
</dbReference>
<dbReference type="Gene3D" id="3.90.550.10">
    <property type="entry name" value="Spore Coat Polysaccharide Biosynthesis Protein SpsA, Chain A"/>
    <property type="match status" value="1"/>
</dbReference>
<dbReference type="PANTHER" id="PTHR43584">
    <property type="entry name" value="NUCLEOTIDYL TRANSFERASE"/>
    <property type="match status" value="1"/>
</dbReference>
<dbReference type="PANTHER" id="PTHR43584:SF8">
    <property type="entry name" value="N-ACETYLMURAMATE ALPHA-1-PHOSPHATE URIDYLYLTRANSFERASE"/>
    <property type="match status" value="1"/>
</dbReference>
<evidence type="ECO:0000313" key="4">
    <source>
        <dbReference type="EMBL" id="SEV96669.1"/>
    </source>
</evidence>
<dbReference type="OrthoDB" id="9784180at2"/>
<evidence type="ECO:0000256" key="1">
    <source>
        <dbReference type="ARBA" id="ARBA00022679"/>
    </source>
</evidence>
<name>A0A1I0N6X7_9BACT</name>
<reference evidence="5" key="1">
    <citation type="submission" date="2016-10" db="EMBL/GenBank/DDBJ databases">
        <authorList>
            <person name="Varghese N."/>
            <person name="Submissions S."/>
        </authorList>
    </citation>
    <scope>NUCLEOTIDE SEQUENCE [LARGE SCALE GENOMIC DNA]</scope>
    <source>
        <strain evidence="5">CGMCC 1.12402</strain>
    </source>
</reference>
<keyword evidence="1" id="KW-0808">Transferase</keyword>
<gene>
    <name evidence="4" type="ORF">SAMN05216290_0962</name>
</gene>
<accession>A0A1I0N6X7</accession>
<dbReference type="InterPro" id="IPR016873">
    <property type="entry name" value="Caps_polysacc_synth_BcbE_prd"/>
</dbReference>
<feature type="domain" description="Nucleotidyl transferase" evidence="3">
    <location>
        <begin position="9"/>
        <end position="238"/>
    </location>
</feature>
<dbReference type="CDD" id="cd04183">
    <property type="entry name" value="GT2_BcE_like"/>
    <property type="match status" value="1"/>
</dbReference>
<dbReference type="InterPro" id="IPR005835">
    <property type="entry name" value="NTP_transferase_dom"/>
</dbReference>
<dbReference type="GeneID" id="99985700"/>
<dbReference type="STRING" id="1267423.SAMN05216290_0962"/>
<proteinExistence type="predicted"/>
<dbReference type="Pfam" id="PF00483">
    <property type="entry name" value="NTP_transferase"/>
    <property type="match status" value="1"/>
</dbReference>
<evidence type="ECO:0000313" key="5">
    <source>
        <dbReference type="Proteomes" id="UP000199437"/>
    </source>
</evidence>
<protein>
    <submittedName>
        <fullName evidence="4">dTDP-glucose pyrophosphorylase</fullName>
    </submittedName>
</protein>
<dbReference type="EMBL" id="FOIR01000001">
    <property type="protein sequence ID" value="SEV96669.1"/>
    <property type="molecule type" value="Genomic_DNA"/>
</dbReference>
<dbReference type="Proteomes" id="UP000199437">
    <property type="component" value="Unassembled WGS sequence"/>
</dbReference>
<dbReference type="PIRSF" id="PIRSF028162">
    <property type="entry name" value="BcbE_prd"/>
    <property type="match status" value="1"/>
</dbReference>